<protein>
    <submittedName>
        <fullName evidence="2">Uncharacterized protein</fullName>
    </submittedName>
</protein>
<dbReference type="EMBL" id="CP065956">
    <property type="protein sequence ID" value="QSR86997.1"/>
    <property type="molecule type" value="Genomic_DNA"/>
</dbReference>
<organism evidence="2 3">
    <name type="scientific">Candidatus Methylacidiphilum infernorum</name>
    <dbReference type="NCBI Taxonomy" id="511746"/>
    <lineage>
        <taxon>Bacteria</taxon>
        <taxon>Pseudomonadati</taxon>
        <taxon>Verrucomicrobiota</taxon>
        <taxon>Methylacidiphilae</taxon>
        <taxon>Methylacidiphilales</taxon>
        <taxon>Methylacidiphilaceae</taxon>
        <taxon>Methylacidiphilum (ex Ratnadevi et al. 2023)</taxon>
    </lineage>
</organism>
<gene>
    <name evidence="2" type="ORF">EM20IM_01100</name>
</gene>
<feature type="coiled-coil region" evidence="1">
    <location>
        <begin position="185"/>
        <end position="212"/>
    </location>
</feature>
<evidence type="ECO:0000256" key="1">
    <source>
        <dbReference type="SAM" id="Coils"/>
    </source>
</evidence>
<evidence type="ECO:0000313" key="3">
    <source>
        <dbReference type="Proteomes" id="UP000663088"/>
    </source>
</evidence>
<keyword evidence="1" id="KW-0175">Coiled coil</keyword>
<dbReference type="RefSeq" id="WP_206847449.1">
    <property type="nucleotide sequence ID" value="NZ_CP065956.1"/>
</dbReference>
<evidence type="ECO:0000313" key="2">
    <source>
        <dbReference type="EMBL" id="QSR86997.1"/>
    </source>
</evidence>
<dbReference type="Proteomes" id="UP000663088">
    <property type="component" value="Chromosome"/>
</dbReference>
<name>A0ABX7PVS1_9BACT</name>
<sequence length="274" mass="32441">MFEAFLRVSWMLAEANWLYKLLVLSANQAEEKIKAEYDASLWLRFLVLTTLCSKSHEGWLILSGEEDKNVHEVIEELLRSTDDSEKKQKLLEMQESLKGQLGNGSWIALIRNNIGFHYQYKKFNFPPFLMDNGQIKSDFLLTTYIGDCLPMIPLGPLFDVIINLYDFKSTSQQTLKEEKKGRARKDDWYNKLEEILKKIRDIQKEYYNYLNEIFYLILEKLVQEDVLNITKDPITETIENPPAHNSQTVYFFMDPPTREQLEKYKEEIEQQEKK</sequence>
<proteinExistence type="predicted"/>
<keyword evidence="3" id="KW-1185">Reference proteome</keyword>
<accession>A0ABX7PVS1</accession>
<reference evidence="2 3" key="1">
    <citation type="submission" date="2020-12" db="EMBL/GenBank/DDBJ databases">
        <authorList>
            <person name="Awala S.I."/>
            <person name="Gwak J.-H."/>
            <person name="Kim S.-J."/>
            <person name="Rhee S.-K."/>
        </authorList>
    </citation>
    <scope>NUCLEOTIDE SEQUENCE [LARGE SCALE GENOMIC DNA]</scope>
    <source>
        <strain evidence="2 3">IT5</strain>
    </source>
</reference>